<dbReference type="Proteomes" id="UP000061018">
    <property type="component" value="Chromosome"/>
</dbReference>
<keyword evidence="2 6" id="KW-0808">Transferase</keyword>
<organism evidence="6">
    <name type="scientific">Streptomyces ambofaciens (strain ATCC 23877 / 3486 / DSM 40053 / JCM 4204 / NBRC 12836 / NRRL B-2516)</name>
    <dbReference type="NCBI Taxonomy" id="278992"/>
    <lineage>
        <taxon>Bacteria</taxon>
        <taxon>Bacillati</taxon>
        <taxon>Actinomycetota</taxon>
        <taxon>Actinomycetes</taxon>
        <taxon>Kitasatosporales</taxon>
        <taxon>Streptomycetaceae</taxon>
        <taxon>Streptomyces</taxon>
    </lineage>
</organism>
<dbReference type="EMBL" id="AM238663">
    <property type="protein sequence ID" value="CAJ90357.1"/>
    <property type="molecule type" value="Genomic_DNA"/>
</dbReference>
<evidence type="ECO:0000313" key="5">
    <source>
        <dbReference type="EMBL" id="AKZ54521.1"/>
    </source>
</evidence>
<keyword evidence="1 5" id="KW-0328">Glycosyltransferase</keyword>
<evidence type="ECO:0000256" key="1">
    <source>
        <dbReference type="ARBA" id="ARBA00022676"/>
    </source>
</evidence>
<evidence type="ECO:0000313" key="6">
    <source>
        <dbReference type="EMBL" id="CAJ90357.1"/>
    </source>
</evidence>
<dbReference type="GO" id="GO:1901137">
    <property type="term" value="P:carbohydrate derivative biosynthetic process"/>
    <property type="evidence" value="ECO:0007669"/>
    <property type="project" value="UniProtKB-ARBA"/>
</dbReference>
<dbReference type="EMBL" id="CP012382">
    <property type="protein sequence ID" value="AKZ54521.1"/>
    <property type="molecule type" value="Genomic_DNA"/>
</dbReference>
<reference evidence="6" key="1">
    <citation type="journal article" date="2006" name="Mol. Biol. Evol.">
        <title>Evolution of the terminal regions of the Streptomyces linear chromosome.</title>
        <authorList>
            <person name="Choulet F."/>
            <person name="Aigle B."/>
            <person name="Gallois A."/>
            <person name="Mangenot S."/>
            <person name="Gerbaud C."/>
            <person name="Truong C."/>
            <person name="Francou F.X."/>
            <person name="Fourrier C."/>
            <person name="Guerineau M."/>
            <person name="Decaris B."/>
            <person name="Barbe V."/>
            <person name="Pernodet J.L."/>
            <person name="Leblond P."/>
        </authorList>
    </citation>
    <scope>NUCLEOTIDE SEQUENCE</scope>
    <source>
        <strain evidence="6">ATCC 23877</strain>
    </source>
</reference>
<dbReference type="GO" id="GO:0016758">
    <property type="term" value="F:hexosyltransferase activity"/>
    <property type="evidence" value="ECO:0007669"/>
    <property type="project" value="TreeGrafter"/>
</dbReference>
<reference evidence="5" key="3">
    <citation type="submission" date="2015-07" db="EMBL/GenBank/DDBJ databases">
        <title>Complete genome sequence of Streptomyces ambofaciens ATCC 23877, the spiramycin producer.</title>
        <authorList>
            <person name="Thibessard A."/>
            <person name="Haas D."/>
            <person name="Gerbaud C."/>
            <person name="Aigle B."/>
            <person name="Lautru S."/>
            <person name="Pernodet J.-L."/>
            <person name="Leblond P."/>
        </authorList>
    </citation>
    <scope>NUCLEOTIDE SEQUENCE [LARGE SCALE GENOMIC DNA]</scope>
    <source>
        <strain evidence="5">ATCC 23877</strain>
    </source>
</reference>
<dbReference type="InterPro" id="IPR050194">
    <property type="entry name" value="Glycosyltransferase_grp1"/>
</dbReference>
<dbReference type="Pfam" id="PF13439">
    <property type="entry name" value="Glyco_transf_4"/>
    <property type="match status" value="1"/>
</dbReference>
<reference evidence="7" key="2">
    <citation type="journal article" date="2015" name="J. Biotechnol.">
        <title>Complete genome sequence of Streptomyces ambofaciens ATCC 23877, the spiramycin producer.</title>
        <authorList>
            <person name="Thibessard A."/>
            <person name="Haas D."/>
            <person name="Gerbaud C."/>
            <person name="Aigle B."/>
            <person name="Lautru S."/>
            <person name="Pernodet J.L."/>
            <person name="Leblond P."/>
        </authorList>
    </citation>
    <scope>NUCLEOTIDE SEQUENCE [LARGE SCALE GENOMIC DNA]</scope>
    <source>
        <strain evidence="7">ATCC 23877 / 3486 / DSM 40053 / JCM 4204 / NBRC 12836 / NRRL B-2516</strain>
    </source>
</reference>
<dbReference type="PANTHER" id="PTHR45947:SF3">
    <property type="entry name" value="SULFOQUINOVOSYL TRANSFERASE SQD2"/>
    <property type="match status" value="1"/>
</dbReference>
<evidence type="ECO:0000313" key="7">
    <source>
        <dbReference type="Proteomes" id="UP000061018"/>
    </source>
</evidence>
<dbReference type="RefSeq" id="WP_053127897.1">
    <property type="nucleotide sequence ID" value="NZ_CP012382.1"/>
</dbReference>
<gene>
    <name evidence="5" type="primary">mgtA</name>
    <name evidence="5" type="ORF">SAM23877_1472</name>
    <name evidence="6" type="ORF">SAML1371</name>
</gene>
<accession>A3KKW9</accession>
<dbReference type="SUPFAM" id="SSF53756">
    <property type="entry name" value="UDP-Glycosyltransferase/glycogen phosphorylase"/>
    <property type="match status" value="1"/>
</dbReference>
<name>A3KKW9_STRA7</name>
<proteinExistence type="predicted"/>
<dbReference type="InterPro" id="IPR001296">
    <property type="entry name" value="Glyco_trans_1"/>
</dbReference>
<dbReference type="Gene3D" id="3.40.50.2000">
    <property type="entry name" value="Glycogen Phosphorylase B"/>
    <property type="match status" value="2"/>
</dbReference>
<dbReference type="CDD" id="cd03814">
    <property type="entry name" value="GT4-like"/>
    <property type="match status" value="1"/>
</dbReference>
<sequence length="375" mass="39206">MRVVIVTESFPPDVNGVAHCALQTARHLVGRGHDCVVVAPATAPGNAPDASAPCPLVRIPSLPLPGYPQVRVALPSRRVAAAIAEHRADLVHLAGPFVLGVRGMAAAARLGVPAVAVYQTDLAGYARTYMGAGETAAWRRIRSVHSAADLTLAPSGAALRDLRAHGVPRVALWPRGVDTVRFRPDRRDEELRRELAPKRELIVGYIGRLAPEKHVELLSGVCGLDGVRVVVVGDGPSRPGLEQALPGAVFLGRRTGDDLARIFASLDVFAHTGPFETFCQTVQEAMASGVPVVAPAAGGPLDLVAPGRTGLLVPPRDAAAVRDAVWSLSADPVLRAAYGAAGRAAVEGRTWAAVGDRLIGHYSDVLASRKAVLAA</sequence>
<dbReference type="Pfam" id="PF00534">
    <property type="entry name" value="Glycos_transf_1"/>
    <property type="match status" value="1"/>
</dbReference>
<evidence type="ECO:0000259" key="3">
    <source>
        <dbReference type="Pfam" id="PF00534"/>
    </source>
</evidence>
<dbReference type="EC" id="2.4.1.-" evidence="5"/>
<evidence type="ECO:0000256" key="2">
    <source>
        <dbReference type="ARBA" id="ARBA00022679"/>
    </source>
</evidence>
<evidence type="ECO:0000259" key="4">
    <source>
        <dbReference type="Pfam" id="PF13439"/>
    </source>
</evidence>
<dbReference type="CAZy" id="GT4">
    <property type="family name" value="Glycosyltransferase Family 4"/>
</dbReference>
<dbReference type="PANTHER" id="PTHR45947">
    <property type="entry name" value="SULFOQUINOVOSYL TRANSFERASE SQD2"/>
    <property type="match status" value="1"/>
</dbReference>
<dbReference type="InterPro" id="IPR028098">
    <property type="entry name" value="Glyco_trans_4-like_N"/>
</dbReference>
<feature type="domain" description="Glycosyltransferase subfamily 4-like N-terminal" evidence="4">
    <location>
        <begin position="14"/>
        <end position="180"/>
    </location>
</feature>
<dbReference type="AlphaFoldDB" id="A3KKW9"/>
<protein>
    <submittedName>
        <fullName evidence="5">GDP-mannose-dependent alpha-mannosyltransferase</fullName>
        <ecNumber evidence="5">2.4.1.-</ecNumber>
    </submittedName>
    <submittedName>
        <fullName evidence="6">Putative glycosyl transferase</fullName>
    </submittedName>
</protein>
<dbReference type="STRING" id="1889.SAM40697_1302"/>
<feature type="domain" description="Glycosyl transferase family 1" evidence="3">
    <location>
        <begin position="188"/>
        <end position="343"/>
    </location>
</feature>
<dbReference type="KEGG" id="samb:SAM23877_1472"/>